<proteinExistence type="inferred from homology"/>
<dbReference type="Pfam" id="PF02056">
    <property type="entry name" value="Glyco_hydro_4"/>
    <property type="match status" value="1"/>
</dbReference>
<dbReference type="AlphaFoldDB" id="V6KUX8"/>
<dbReference type="InterPro" id="IPR001088">
    <property type="entry name" value="Glyco_hydro_4"/>
</dbReference>
<keyword evidence="5 9" id="KW-0464">Manganese</keyword>
<dbReference type="InterPro" id="IPR019802">
    <property type="entry name" value="GlycHydrolase_4_CS"/>
</dbReference>
<evidence type="ECO:0000256" key="8">
    <source>
        <dbReference type="PIRSR" id="PIRSR601088-2"/>
    </source>
</evidence>
<keyword evidence="4 11" id="KW-0520">NAD</keyword>
<evidence type="ECO:0000256" key="6">
    <source>
        <dbReference type="ARBA" id="ARBA00023295"/>
    </source>
</evidence>
<dbReference type="GO" id="GO:0016616">
    <property type="term" value="F:oxidoreductase activity, acting on the CH-OH group of donors, NAD or NADP as acceptor"/>
    <property type="evidence" value="ECO:0007669"/>
    <property type="project" value="InterPro"/>
</dbReference>
<evidence type="ECO:0000256" key="1">
    <source>
        <dbReference type="ARBA" id="ARBA00010141"/>
    </source>
</evidence>
<dbReference type="Gene3D" id="3.40.50.720">
    <property type="entry name" value="NAD(P)-binding Rossmann-like Domain"/>
    <property type="match status" value="1"/>
</dbReference>
<feature type="active site" description="Proton acceptor" evidence="7">
    <location>
        <position position="244"/>
    </location>
</feature>
<dbReference type="EMBL" id="AWQX01000059">
    <property type="protein sequence ID" value="EST35206.1"/>
    <property type="molecule type" value="Genomic_DNA"/>
</dbReference>
<dbReference type="OrthoDB" id="9767022at2"/>
<sequence>MKLTILGGGGFRVPLVYGALLADRAEGRVTEVVLHDLDDRRLYAVGRVLDEQAAGIPDAPRVTATTDLDEALTGADFVFSAIRVGGLEGRADDERVALAEGVLGQETVGAGGIAYGLRTVPVAVDIARRVARLAPDAWVINFTNPAGLVTEAMSRHLGDRVIGICDSPVGLGRRIARALGADARQAFVDYVGLNHLGWVRGLRVAGRDELPRLLADPALLGSFEEGRLFGVDWLRSLGAIPNEYLHYYYFNREAVHAYQQAGQTRGAFLHDQQARFYAEALRTDRSALQAWDRTRAEREATYMAENRESAGAGEREADDLSGGYEKVALALMRAIARDERTTLILNVRNGHTLSALDGDAVIEVPCLVDAGGAHPLAVAPLPGHATGLVCSVKAVEREVLAAAESGSRQTAVKAFALHPLVDSVTVARRLVEGYREVHPGLAYLE</sequence>
<keyword evidence="14" id="KW-1185">Reference proteome</keyword>
<comment type="caution">
    <text evidence="13">The sequence shown here is derived from an EMBL/GenBank/DDBJ whole genome shotgun (WGS) entry which is preliminary data.</text>
</comment>
<evidence type="ECO:0000256" key="5">
    <source>
        <dbReference type="ARBA" id="ARBA00023211"/>
    </source>
</evidence>
<reference evidence="13 14" key="1">
    <citation type="journal article" date="2014" name="Genome Announc.">
        <title>Draft Genome Sequence of Streptomyces roseochromogenes subsp. oscitans DS 12.976, Producer of the Aminocoumarin Antibiotic Clorobiocin.</title>
        <authorList>
            <person name="Ruckert C."/>
            <person name="Kalinowski J."/>
            <person name="Heide L."/>
            <person name="Apel A.K."/>
        </authorList>
    </citation>
    <scope>NUCLEOTIDE SEQUENCE [LARGE SCALE GENOMIC DNA]</scope>
    <source>
        <strain evidence="13 14">DS 12.976</strain>
    </source>
</reference>
<evidence type="ECO:0000256" key="4">
    <source>
        <dbReference type="ARBA" id="ARBA00023027"/>
    </source>
</evidence>
<dbReference type="GO" id="GO:0005975">
    <property type="term" value="P:carbohydrate metabolic process"/>
    <property type="evidence" value="ECO:0007669"/>
    <property type="project" value="InterPro"/>
</dbReference>
<feature type="site" description="Increases basicity of active site Tyr" evidence="10">
    <location>
        <position position="106"/>
    </location>
</feature>
<feature type="binding site" evidence="9">
    <location>
        <position position="165"/>
    </location>
    <ligand>
        <name>Mn(2+)</name>
        <dbReference type="ChEBI" id="CHEBI:29035"/>
    </ligand>
</feature>
<evidence type="ECO:0000256" key="7">
    <source>
        <dbReference type="PIRSR" id="PIRSR601088-1"/>
    </source>
</evidence>
<evidence type="ECO:0000259" key="12">
    <source>
        <dbReference type="Pfam" id="PF11975"/>
    </source>
</evidence>
<keyword evidence="9" id="KW-0170">Cobalt</keyword>
<keyword evidence="9" id="KW-0533">Nickel</keyword>
<dbReference type="PANTHER" id="PTHR32092">
    <property type="entry name" value="6-PHOSPHO-BETA-GLUCOSIDASE-RELATED"/>
    <property type="match status" value="1"/>
</dbReference>
<dbReference type="Proteomes" id="UP000017984">
    <property type="component" value="Chromosome"/>
</dbReference>
<protein>
    <submittedName>
        <fullName evidence="13">6-phospho-beta-glucosidase</fullName>
    </submittedName>
</protein>
<dbReference type="STRING" id="1352936.M878_06970"/>
<keyword evidence="3 11" id="KW-0378">Hydrolase</keyword>
<keyword evidence="6 11" id="KW-0326">Glycosidase</keyword>
<evidence type="ECO:0000256" key="3">
    <source>
        <dbReference type="ARBA" id="ARBA00022801"/>
    </source>
</evidence>
<dbReference type="InterPro" id="IPR022616">
    <property type="entry name" value="Glyco_hydro_4_C"/>
</dbReference>
<keyword evidence="9" id="KW-0408">Iron</keyword>
<dbReference type="GO" id="GO:0046872">
    <property type="term" value="F:metal ion binding"/>
    <property type="evidence" value="ECO:0007669"/>
    <property type="project" value="UniProtKB-KW"/>
</dbReference>
<dbReference type="PRINTS" id="PR00732">
    <property type="entry name" value="GLHYDRLASE4"/>
</dbReference>
<dbReference type="SUPFAM" id="SSF51735">
    <property type="entry name" value="NAD(P)-binding Rossmann-fold domains"/>
    <property type="match status" value="1"/>
</dbReference>
<accession>V6KUX8</accession>
<keyword evidence="2 9" id="KW-0479">Metal-binding</keyword>
<evidence type="ECO:0000256" key="9">
    <source>
        <dbReference type="PIRSR" id="PIRSR601088-3"/>
    </source>
</evidence>
<comment type="similarity">
    <text evidence="1 11">Belongs to the glycosyl hydrolase 4 family.</text>
</comment>
<name>V6KUX8_STRRC</name>
<dbReference type="SUPFAM" id="SSF56327">
    <property type="entry name" value="LDH C-terminal domain-like"/>
    <property type="match status" value="1"/>
</dbReference>
<feature type="active site" description="Proton donor" evidence="7">
    <location>
        <position position="166"/>
    </location>
</feature>
<gene>
    <name evidence="13" type="ORF">M878_06970</name>
</gene>
<dbReference type="PANTHER" id="PTHR32092:SF5">
    <property type="entry name" value="6-PHOSPHO-BETA-GLUCOSIDASE"/>
    <property type="match status" value="1"/>
</dbReference>
<dbReference type="GO" id="GO:0004553">
    <property type="term" value="F:hydrolase activity, hydrolyzing O-glycosyl compounds"/>
    <property type="evidence" value="ECO:0007669"/>
    <property type="project" value="InterPro"/>
</dbReference>
<dbReference type="InterPro" id="IPR015955">
    <property type="entry name" value="Lactate_DH/Glyco_Ohase_4_C"/>
</dbReference>
<feature type="binding site" evidence="9">
    <location>
        <position position="195"/>
    </location>
    <ligand>
        <name>Mn(2+)</name>
        <dbReference type="ChEBI" id="CHEBI:29035"/>
    </ligand>
</feature>
<feature type="binding site" evidence="8">
    <location>
        <position position="144"/>
    </location>
    <ligand>
        <name>substrate</name>
    </ligand>
</feature>
<feature type="domain" description="Glycosyl hydrolase family 4 C-terminal" evidence="12">
    <location>
        <begin position="190"/>
        <end position="421"/>
    </location>
</feature>
<dbReference type="HOGENOM" id="CLU_045951_0_1_11"/>
<evidence type="ECO:0000256" key="11">
    <source>
        <dbReference type="RuleBase" id="RU361152"/>
    </source>
</evidence>
<dbReference type="Pfam" id="PF11975">
    <property type="entry name" value="Glyco_hydro_4C"/>
    <property type="match status" value="1"/>
</dbReference>
<dbReference type="RefSeq" id="WP_023545385.1">
    <property type="nucleotide sequence ID" value="NZ_CM002285.1"/>
</dbReference>
<dbReference type="InterPro" id="IPR036291">
    <property type="entry name" value="NAD(P)-bd_dom_sf"/>
</dbReference>
<feature type="binding site" evidence="8">
    <location>
        <position position="90"/>
    </location>
    <ligand>
        <name>substrate</name>
    </ligand>
</feature>
<comment type="cofactor">
    <cofactor evidence="11">
        <name>NAD(+)</name>
        <dbReference type="ChEBI" id="CHEBI:57540"/>
    </cofactor>
    <text evidence="11">Binds 1 NAD(+) per subunit.</text>
</comment>
<organism evidence="13 14">
    <name type="scientific">Streptomyces roseochromogenus subsp. oscitans DS 12.976</name>
    <dbReference type="NCBI Taxonomy" id="1352936"/>
    <lineage>
        <taxon>Bacteria</taxon>
        <taxon>Bacillati</taxon>
        <taxon>Actinomycetota</taxon>
        <taxon>Actinomycetes</taxon>
        <taxon>Kitasatosporales</taxon>
        <taxon>Streptomycetaceae</taxon>
        <taxon>Streptomyces</taxon>
    </lineage>
</organism>
<evidence type="ECO:0000313" key="14">
    <source>
        <dbReference type="Proteomes" id="UP000017984"/>
    </source>
</evidence>
<evidence type="ECO:0000256" key="2">
    <source>
        <dbReference type="ARBA" id="ARBA00022723"/>
    </source>
</evidence>
<evidence type="ECO:0000313" key="13">
    <source>
        <dbReference type="EMBL" id="EST35206.1"/>
    </source>
</evidence>
<dbReference type="PATRIC" id="fig|1352936.5.peg.1488"/>
<dbReference type="CDD" id="cd05296">
    <property type="entry name" value="GH4_P_beta_glucosidase"/>
    <property type="match status" value="1"/>
</dbReference>
<dbReference type="Gene3D" id="3.90.110.10">
    <property type="entry name" value="Lactate dehydrogenase/glycoside hydrolase, family 4, C-terminal"/>
    <property type="match status" value="1"/>
</dbReference>
<evidence type="ECO:0000256" key="10">
    <source>
        <dbReference type="PIRSR" id="PIRSR601088-4"/>
    </source>
</evidence>
<dbReference type="PROSITE" id="PS01324">
    <property type="entry name" value="GLYCOSYL_HYDROL_F4"/>
    <property type="match status" value="1"/>
</dbReference>